<dbReference type="InterPro" id="IPR050275">
    <property type="entry name" value="PGM_Phosphatase"/>
</dbReference>
<evidence type="ECO:0000313" key="2">
    <source>
        <dbReference type="Proteomes" id="UP000324269"/>
    </source>
</evidence>
<sequence length="196" mass="22229">MSTFVYMVRHGESPKEGNERTRGLTPKGHLDAKRVTDLLKDEKIDAVVSSPYIRSILTVEKVAEQIGQEVIVYEDLKERIFSSDDKRVSDKELVPLLEKSFGESSFALEGGESNADCQQRAVNVLKELLETFRDKHIVIGSHGAVMTLMMGYFDSTYDLDFLHSTSKPDIYRMKFIEKELVNVQRLWGGNEGINPL</sequence>
<name>A0A5D4UMV3_9BACI</name>
<accession>A0A5D4UMV3</accession>
<dbReference type="Pfam" id="PF00300">
    <property type="entry name" value="His_Phos_1"/>
    <property type="match status" value="1"/>
</dbReference>
<dbReference type="PANTHER" id="PTHR48100:SF59">
    <property type="entry name" value="ADENOSYLCOBALAMIN_ALPHA-RIBAZOLE PHOSPHATASE"/>
    <property type="match status" value="1"/>
</dbReference>
<dbReference type="PANTHER" id="PTHR48100">
    <property type="entry name" value="BROAD-SPECIFICITY PHOSPHATASE YOR283W-RELATED"/>
    <property type="match status" value="1"/>
</dbReference>
<dbReference type="GO" id="GO:0005737">
    <property type="term" value="C:cytoplasm"/>
    <property type="evidence" value="ECO:0007669"/>
    <property type="project" value="TreeGrafter"/>
</dbReference>
<dbReference type="GO" id="GO:0016791">
    <property type="term" value="F:phosphatase activity"/>
    <property type="evidence" value="ECO:0007669"/>
    <property type="project" value="TreeGrafter"/>
</dbReference>
<comment type="caution">
    <text evidence="1">The sequence shown here is derived from an EMBL/GenBank/DDBJ whole genome shotgun (WGS) entry which is preliminary data.</text>
</comment>
<dbReference type="EMBL" id="VTEZ01000001">
    <property type="protein sequence ID" value="TYS88498.1"/>
    <property type="molecule type" value="Genomic_DNA"/>
</dbReference>
<dbReference type="RefSeq" id="WP_148967798.1">
    <property type="nucleotide sequence ID" value="NZ_CANLNA010000001.1"/>
</dbReference>
<dbReference type="AlphaFoldDB" id="A0A5D4UMV3"/>
<organism evidence="1 2">
    <name type="scientific">Rossellomorea aquimaris</name>
    <dbReference type="NCBI Taxonomy" id="189382"/>
    <lineage>
        <taxon>Bacteria</taxon>
        <taxon>Bacillati</taxon>
        <taxon>Bacillota</taxon>
        <taxon>Bacilli</taxon>
        <taxon>Bacillales</taxon>
        <taxon>Bacillaceae</taxon>
        <taxon>Rossellomorea</taxon>
    </lineage>
</organism>
<dbReference type="OrthoDB" id="2185101at2"/>
<gene>
    <name evidence="1" type="ORF">FZC85_03475</name>
</gene>
<dbReference type="InterPro" id="IPR029033">
    <property type="entry name" value="His_PPase_superfam"/>
</dbReference>
<protein>
    <submittedName>
        <fullName evidence="1">Histidine phosphatase family protein</fullName>
    </submittedName>
</protein>
<reference evidence="1 2" key="1">
    <citation type="submission" date="2019-08" db="EMBL/GenBank/DDBJ databases">
        <title>Bacillus genomes from the desert of Cuatro Cienegas, Coahuila.</title>
        <authorList>
            <person name="Olmedo-Alvarez G."/>
        </authorList>
    </citation>
    <scope>NUCLEOTIDE SEQUENCE [LARGE SCALE GENOMIC DNA]</scope>
    <source>
        <strain evidence="1 2">CH87b_3T</strain>
    </source>
</reference>
<evidence type="ECO:0000313" key="1">
    <source>
        <dbReference type="EMBL" id="TYS88498.1"/>
    </source>
</evidence>
<dbReference type="CDD" id="cd07067">
    <property type="entry name" value="HP_PGM_like"/>
    <property type="match status" value="1"/>
</dbReference>
<dbReference type="Proteomes" id="UP000324269">
    <property type="component" value="Unassembled WGS sequence"/>
</dbReference>
<dbReference type="Gene3D" id="3.40.50.1240">
    <property type="entry name" value="Phosphoglycerate mutase-like"/>
    <property type="match status" value="1"/>
</dbReference>
<proteinExistence type="predicted"/>
<dbReference type="InterPro" id="IPR013078">
    <property type="entry name" value="His_Pase_superF_clade-1"/>
</dbReference>
<dbReference type="SUPFAM" id="SSF53254">
    <property type="entry name" value="Phosphoglycerate mutase-like"/>
    <property type="match status" value="1"/>
</dbReference>